<evidence type="ECO:0008006" key="7">
    <source>
        <dbReference type="Google" id="ProtNLM"/>
    </source>
</evidence>
<name>A0A0L0VHY4_9BASI</name>
<dbReference type="EMBL" id="AJIL01000052">
    <property type="protein sequence ID" value="KNE98831.1"/>
    <property type="molecule type" value="Genomic_DNA"/>
</dbReference>
<feature type="signal peptide" evidence="4">
    <location>
        <begin position="1"/>
        <end position="24"/>
    </location>
</feature>
<keyword evidence="2" id="KW-1015">Disulfide bond</keyword>
<feature type="region of interest" description="Disordered" evidence="3">
    <location>
        <begin position="35"/>
        <end position="63"/>
    </location>
</feature>
<dbReference type="Proteomes" id="UP000054564">
    <property type="component" value="Unassembled WGS sequence"/>
</dbReference>
<dbReference type="PANTHER" id="PTHR33630">
    <property type="entry name" value="CUTINASE RV1984C-RELATED-RELATED"/>
    <property type="match status" value="1"/>
</dbReference>
<keyword evidence="4" id="KW-0732">Signal</keyword>
<dbReference type="GO" id="GO:0052689">
    <property type="term" value="F:carboxylic ester hydrolase activity"/>
    <property type="evidence" value="ECO:0007669"/>
    <property type="project" value="UniProtKB-ARBA"/>
</dbReference>
<dbReference type="Gene3D" id="3.40.50.1820">
    <property type="entry name" value="alpha/beta hydrolase"/>
    <property type="match status" value="1"/>
</dbReference>
<reference evidence="6" key="1">
    <citation type="submission" date="2014-03" db="EMBL/GenBank/DDBJ databases">
        <title>The Genome Sequence of Puccinia striiformis f. sp. tritici PST-78.</title>
        <authorList>
            <consortium name="The Broad Institute Genome Sequencing Platform"/>
            <person name="Cuomo C."/>
            <person name="Hulbert S."/>
            <person name="Chen X."/>
            <person name="Walker B."/>
            <person name="Young S.K."/>
            <person name="Zeng Q."/>
            <person name="Gargeya S."/>
            <person name="Fitzgerald M."/>
            <person name="Haas B."/>
            <person name="Abouelleil A."/>
            <person name="Alvarado L."/>
            <person name="Arachchi H.M."/>
            <person name="Berlin A.M."/>
            <person name="Chapman S.B."/>
            <person name="Goldberg J."/>
            <person name="Griggs A."/>
            <person name="Gujja S."/>
            <person name="Hansen M."/>
            <person name="Howarth C."/>
            <person name="Imamovic A."/>
            <person name="Larimer J."/>
            <person name="McCowan C."/>
            <person name="Montmayeur A."/>
            <person name="Murphy C."/>
            <person name="Neiman D."/>
            <person name="Pearson M."/>
            <person name="Priest M."/>
            <person name="Roberts A."/>
            <person name="Saif S."/>
            <person name="Shea T."/>
            <person name="Sisk P."/>
            <person name="Sykes S."/>
            <person name="Wortman J."/>
            <person name="Nusbaum C."/>
            <person name="Birren B."/>
        </authorList>
    </citation>
    <scope>NUCLEOTIDE SEQUENCE [LARGE SCALE GENOMIC DNA]</scope>
    <source>
        <strain evidence="6">race PST-78</strain>
    </source>
</reference>
<organism evidence="5 6">
    <name type="scientific">Puccinia striiformis f. sp. tritici PST-78</name>
    <dbReference type="NCBI Taxonomy" id="1165861"/>
    <lineage>
        <taxon>Eukaryota</taxon>
        <taxon>Fungi</taxon>
        <taxon>Dikarya</taxon>
        <taxon>Basidiomycota</taxon>
        <taxon>Pucciniomycotina</taxon>
        <taxon>Pucciniomycetes</taxon>
        <taxon>Pucciniales</taxon>
        <taxon>Pucciniaceae</taxon>
        <taxon>Puccinia</taxon>
    </lineage>
</organism>
<dbReference type="InterPro" id="IPR029058">
    <property type="entry name" value="AB_hydrolase_fold"/>
</dbReference>
<proteinExistence type="predicted"/>
<gene>
    <name evidence="5" type="ORF">PSTG_07853</name>
</gene>
<comment type="caution">
    <text evidence="5">The sequence shown here is derived from an EMBL/GenBank/DDBJ whole genome shotgun (WGS) entry which is preliminary data.</text>
</comment>
<keyword evidence="6" id="KW-1185">Reference proteome</keyword>
<dbReference type="SUPFAM" id="SSF53474">
    <property type="entry name" value="alpha/beta-Hydrolases"/>
    <property type="match status" value="1"/>
</dbReference>
<sequence>MLIFGNLISISIVILFMNLQDRACLKLIQSAPRSHNSLQSRQLGPPGLSPKGGKGKGADSGLDNSSECKTYMMMGARGTTEPQGSSMAYTSMAKNVLQAVPGGGLMDIQYPSSAEYMKTPQDGAATGLKYIQAQVAKCPKMVFVLMGYSKGAMVQSQILANKDLPPKKVVATVLFGNPYFKAGAPQNKCEAKTGKGIMGGMTINIPADYTDTIFDCCLNGDTVCQSSGGMSSHLKYGGQPAAEAQAFIISKLKGKKIGGDGSGGKSLKTRGMPGGGDGGSELGKLAGMGGKGGGMGKMGGGKMAGGKMAGGKMPGGG</sequence>
<dbReference type="Pfam" id="PF01083">
    <property type="entry name" value="Cutinase"/>
    <property type="match status" value="1"/>
</dbReference>
<feature type="chain" id="PRO_5005549338" description="Cutinase" evidence="4">
    <location>
        <begin position="25"/>
        <end position="317"/>
    </location>
</feature>
<dbReference type="OrthoDB" id="2506498at2759"/>
<protein>
    <recommendedName>
        <fullName evidence="7">Cutinase</fullName>
    </recommendedName>
</protein>
<evidence type="ECO:0000313" key="6">
    <source>
        <dbReference type="Proteomes" id="UP000054564"/>
    </source>
</evidence>
<dbReference type="STRING" id="1165861.A0A0L0VHY4"/>
<dbReference type="InterPro" id="IPR000675">
    <property type="entry name" value="Cutinase/axe"/>
</dbReference>
<keyword evidence="1" id="KW-0378">Hydrolase</keyword>
<evidence type="ECO:0000256" key="2">
    <source>
        <dbReference type="ARBA" id="ARBA00023157"/>
    </source>
</evidence>
<evidence type="ECO:0000256" key="3">
    <source>
        <dbReference type="SAM" id="MobiDB-lite"/>
    </source>
</evidence>
<dbReference type="AlphaFoldDB" id="A0A0L0VHY4"/>
<dbReference type="PANTHER" id="PTHR33630:SF9">
    <property type="entry name" value="CUTINASE 4"/>
    <property type="match status" value="1"/>
</dbReference>
<evidence type="ECO:0000256" key="4">
    <source>
        <dbReference type="SAM" id="SignalP"/>
    </source>
</evidence>
<feature type="region of interest" description="Disordered" evidence="3">
    <location>
        <begin position="256"/>
        <end position="286"/>
    </location>
</feature>
<dbReference type="SMART" id="SM01110">
    <property type="entry name" value="Cutinase"/>
    <property type="match status" value="1"/>
</dbReference>
<feature type="compositionally biased region" description="Gly residues" evidence="3">
    <location>
        <begin position="272"/>
        <end position="286"/>
    </location>
</feature>
<evidence type="ECO:0000256" key="1">
    <source>
        <dbReference type="ARBA" id="ARBA00022801"/>
    </source>
</evidence>
<accession>A0A0L0VHY4</accession>
<evidence type="ECO:0000313" key="5">
    <source>
        <dbReference type="EMBL" id="KNE98831.1"/>
    </source>
</evidence>